<organism evidence="1">
    <name type="scientific">mine drainage metagenome</name>
    <dbReference type="NCBI Taxonomy" id="410659"/>
    <lineage>
        <taxon>unclassified sequences</taxon>
        <taxon>metagenomes</taxon>
        <taxon>ecological metagenomes</taxon>
    </lineage>
</organism>
<comment type="caution">
    <text evidence="1">The sequence shown here is derived from an EMBL/GenBank/DDBJ whole genome shotgun (WGS) entry which is preliminary data.</text>
</comment>
<sequence>MPLAAEQARGCVQSDPAGARQIHLGPGVQVGEVGGRAFRTLQRLHVGDELDQVARHEARGHAQMAQHLHQQPGGIAAGAFAAVQGFFRGEHPRFQADDVGDLALDQAVQRDQLIDRALFVARDRRQQCGQVRAGGFGLAERGQLLLQNGVIGERAGLGLRLQEEVERVDRHHVGDQIDRHLEPVHFLGEHHAGEVVALRVLHPVDEMRLRFDRQFIGQDGGAGLRGRAQADGLRPERDRVIVVVGRLVGQGDVQWH</sequence>
<protein>
    <submittedName>
        <fullName evidence="1">Uncharacterized protein</fullName>
    </submittedName>
</protein>
<reference evidence="1" key="1">
    <citation type="submission" date="2016-10" db="EMBL/GenBank/DDBJ databases">
        <title>Sequence of Gallionella enrichment culture.</title>
        <authorList>
            <person name="Poehlein A."/>
            <person name="Muehling M."/>
            <person name="Daniel R."/>
        </authorList>
    </citation>
    <scope>NUCLEOTIDE SEQUENCE</scope>
</reference>
<name>A0A1J5P4N0_9ZZZZ</name>
<dbReference type="EMBL" id="MLJW01006820">
    <property type="protein sequence ID" value="OIQ66126.1"/>
    <property type="molecule type" value="Genomic_DNA"/>
</dbReference>
<evidence type="ECO:0000313" key="1">
    <source>
        <dbReference type="EMBL" id="OIQ66126.1"/>
    </source>
</evidence>
<gene>
    <name evidence="1" type="ORF">GALL_523080</name>
</gene>
<proteinExistence type="predicted"/>
<dbReference type="AlphaFoldDB" id="A0A1J5P4N0"/>
<accession>A0A1J5P4N0</accession>